<dbReference type="Proteomes" id="UP000026960">
    <property type="component" value="Chromosome 2"/>
</dbReference>
<dbReference type="Gramene" id="OBART02G26910.3">
    <property type="protein sequence ID" value="OBART02G26910.3"/>
    <property type="gene ID" value="OBART02G26910"/>
</dbReference>
<dbReference type="FunFam" id="1.25.40.10:FF:000344">
    <property type="entry name" value="Pentatricopeptide repeat-containing protein"/>
    <property type="match status" value="1"/>
</dbReference>
<dbReference type="STRING" id="65489.A0A0D3F8J8"/>
<dbReference type="FunFam" id="3.40.20.10:FF:000025">
    <property type="entry name" value="Actin-depolymerizing factor 2"/>
    <property type="match status" value="1"/>
</dbReference>
<dbReference type="PaxDb" id="65489-OBART02G26910.3"/>
<keyword evidence="4" id="KW-0009">Actin-binding</keyword>
<accession>A0A0D3F8J8</accession>
<dbReference type="eggNOG" id="KOG1735">
    <property type="taxonomic scope" value="Eukaryota"/>
</dbReference>
<dbReference type="CDD" id="cd11286">
    <property type="entry name" value="ADF_cofilin_like"/>
    <property type="match status" value="1"/>
</dbReference>
<keyword evidence="2" id="KW-0677">Repeat</keyword>
<dbReference type="PROSITE" id="PS51263">
    <property type="entry name" value="ADF_H"/>
    <property type="match status" value="1"/>
</dbReference>
<protein>
    <recommendedName>
        <fullName evidence="7">ADF-H domain-containing protein</fullName>
    </recommendedName>
</protein>
<dbReference type="InterPro" id="IPR046960">
    <property type="entry name" value="PPR_At4g14850-like_plant"/>
</dbReference>
<dbReference type="InterPro" id="IPR029006">
    <property type="entry name" value="ADF-H/Gelsolin-like_dom_sf"/>
</dbReference>
<dbReference type="GO" id="GO:0015629">
    <property type="term" value="C:actin cytoskeleton"/>
    <property type="evidence" value="ECO:0007669"/>
    <property type="project" value="InterPro"/>
</dbReference>
<organism evidence="8">
    <name type="scientific">Oryza barthii</name>
    <dbReference type="NCBI Taxonomy" id="65489"/>
    <lineage>
        <taxon>Eukaryota</taxon>
        <taxon>Viridiplantae</taxon>
        <taxon>Streptophyta</taxon>
        <taxon>Embryophyta</taxon>
        <taxon>Tracheophyta</taxon>
        <taxon>Spermatophyta</taxon>
        <taxon>Magnoliopsida</taxon>
        <taxon>Liliopsida</taxon>
        <taxon>Poales</taxon>
        <taxon>Poaceae</taxon>
        <taxon>BOP clade</taxon>
        <taxon>Oryzoideae</taxon>
        <taxon>Oryzeae</taxon>
        <taxon>Oryzinae</taxon>
        <taxon>Oryza</taxon>
    </lineage>
</organism>
<dbReference type="InterPro" id="IPR002108">
    <property type="entry name" value="ADF-H"/>
</dbReference>
<dbReference type="NCBIfam" id="TIGR00756">
    <property type="entry name" value="PPR"/>
    <property type="match status" value="5"/>
</dbReference>
<dbReference type="Gene3D" id="1.25.40.10">
    <property type="entry name" value="Tetratricopeptide repeat domain"/>
    <property type="match status" value="5"/>
</dbReference>
<feature type="repeat" description="PPR" evidence="6">
    <location>
        <begin position="376"/>
        <end position="410"/>
    </location>
</feature>
<dbReference type="Pfam" id="PF00241">
    <property type="entry name" value="Cofilin_ADF"/>
    <property type="match status" value="1"/>
</dbReference>
<dbReference type="EnsemblPlants" id="OBART02G26910.3">
    <property type="protein sequence ID" value="OBART02G26910.3"/>
    <property type="gene ID" value="OBART02G26910"/>
</dbReference>
<dbReference type="Pfam" id="PF20431">
    <property type="entry name" value="E_motif"/>
    <property type="match status" value="1"/>
</dbReference>
<dbReference type="Pfam" id="PF01535">
    <property type="entry name" value="PPR"/>
    <property type="match status" value="7"/>
</dbReference>
<proteinExistence type="inferred from homology"/>
<evidence type="ECO:0000256" key="5">
    <source>
        <dbReference type="ARBA" id="ARBA00059193"/>
    </source>
</evidence>
<dbReference type="FunFam" id="1.25.40.10:FF:000396">
    <property type="entry name" value="Pentatricopeptide repeat-containing protein At2g36730"/>
    <property type="match status" value="1"/>
</dbReference>
<dbReference type="SUPFAM" id="SSF55753">
    <property type="entry name" value="Actin depolymerizing proteins"/>
    <property type="match status" value="1"/>
</dbReference>
<comment type="similarity">
    <text evidence="1">Belongs to the actin-binding proteins ADF family.</text>
</comment>
<dbReference type="AlphaFoldDB" id="A0A0D3F8J8"/>
<evidence type="ECO:0000313" key="9">
    <source>
        <dbReference type="Proteomes" id="UP000026960"/>
    </source>
</evidence>
<evidence type="ECO:0000313" key="8">
    <source>
        <dbReference type="EnsemblPlants" id="OBART02G26910.3"/>
    </source>
</evidence>
<dbReference type="GO" id="GO:0009451">
    <property type="term" value="P:RNA modification"/>
    <property type="evidence" value="ECO:0007669"/>
    <property type="project" value="InterPro"/>
</dbReference>
<evidence type="ECO:0000256" key="6">
    <source>
        <dbReference type="PROSITE-ProRule" id="PRU00708"/>
    </source>
</evidence>
<feature type="repeat" description="PPR" evidence="6">
    <location>
        <begin position="477"/>
        <end position="511"/>
    </location>
</feature>
<reference evidence="8" key="1">
    <citation type="journal article" date="2009" name="Rice">
        <title>De Novo Next Generation Sequencing of Plant Genomes.</title>
        <authorList>
            <person name="Rounsley S."/>
            <person name="Marri P.R."/>
            <person name="Yu Y."/>
            <person name="He R."/>
            <person name="Sisneros N."/>
            <person name="Goicoechea J.L."/>
            <person name="Lee S.J."/>
            <person name="Angelova A."/>
            <person name="Kudrna D."/>
            <person name="Luo M."/>
            <person name="Affourtit J."/>
            <person name="Desany B."/>
            <person name="Knight J."/>
            <person name="Niazi F."/>
            <person name="Egholm M."/>
            <person name="Wing R.A."/>
        </authorList>
    </citation>
    <scope>NUCLEOTIDE SEQUENCE [LARGE SCALE GENOMIC DNA]</scope>
    <source>
        <strain evidence="8">cv. IRGC 105608</strain>
    </source>
</reference>
<dbReference type="eggNOG" id="KOG4197">
    <property type="taxonomic scope" value="Eukaryota"/>
</dbReference>
<dbReference type="InterPro" id="IPR002885">
    <property type="entry name" value="PPR_rpt"/>
</dbReference>
<dbReference type="GO" id="GO:0003723">
    <property type="term" value="F:RNA binding"/>
    <property type="evidence" value="ECO:0007669"/>
    <property type="project" value="InterPro"/>
</dbReference>
<comment type="function">
    <text evidence="5">Actin-depolymerizing protein. Severs actin filaments (F-actin) and binds to actin monomers.</text>
</comment>
<dbReference type="PANTHER" id="PTHR47926:SF493">
    <property type="entry name" value="PENTATRICOPEPTIDE REPEAT-CONTAINING PROTEIN"/>
    <property type="match status" value="1"/>
</dbReference>
<evidence type="ECO:0000256" key="2">
    <source>
        <dbReference type="ARBA" id="ARBA00022737"/>
    </source>
</evidence>
<evidence type="ECO:0000259" key="7">
    <source>
        <dbReference type="PROSITE" id="PS51263"/>
    </source>
</evidence>
<keyword evidence="9" id="KW-1185">Reference proteome</keyword>
<dbReference type="InterPro" id="IPR011990">
    <property type="entry name" value="TPR-like_helical_dom_sf"/>
</dbReference>
<evidence type="ECO:0000256" key="3">
    <source>
        <dbReference type="ARBA" id="ARBA00022946"/>
    </source>
</evidence>
<reference evidence="8" key="2">
    <citation type="submission" date="2015-03" db="UniProtKB">
        <authorList>
            <consortium name="EnsemblPlants"/>
        </authorList>
    </citation>
    <scope>IDENTIFICATION</scope>
</reference>
<dbReference type="SMART" id="SM00102">
    <property type="entry name" value="ADF"/>
    <property type="match status" value="1"/>
</dbReference>
<name>A0A0D3F8J8_9ORYZ</name>
<dbReference type="FunFam" id="1.25.40.10:FF:000090">
    <property type="entry name" value="Pentatricopeptide repeat-containing protein, chloroplastic"/>
    <property type="match status" value="1"/>
</dbReference>
<keyword evidence="3" id="KW-0809">Transit peptide</keyword>
<dbReference type="GO" id="GO:0030042">
    <property type="term" value="P:actin filament depolymerization"/>
    <property type="evidence" value="ECO:0007669"/>
    <property type="project" value="InterPro"/>
</dbReference>
<dbReference type="Gene3D" id="3.40.20.10">
    <property type="entry name" value="Severin"/>
    <property type="match status" value="1"/>
</dbReference>
<dbReference type="GO" id="GO:0003779">
    <property type="term" value="F:actin binding"/>
    <property type="evidence" value="ECO:0007669"/>
    <property type="project" value="UniProtKB-KW"/>
</dbReference>
<dbReference type="PROSITE" id="PS51375">
    <property type="entry name" value="PPR"/>
    <property type="match status" value="4"/>
</dbReference>
<feature type="domain" description="ADF-H" evidence="7">
    <location>
        <begin position="799"/>
        <end position="933"/>
    </location>
</feature>
<dbReference type="PANTHER" id="PTHR47926">
    <property type="entry name" value="PENTATRICOPEPTIDE REPEAT-CONTAINING PROTEIN"/>
    <property type="match status" value="1"/>
</dbReference>
<dbReference type="InterPro" id="IPR046848">
    <property type="entry name" value="E_motif"/>
</dbReference>
<feature type="repeat" description="PPR" evidence="6">
    <location>
        <begin position="173"/>
        <end position="207"/>
    </location>
</feature>
<evidence type="ECO:0000256" key="4">
    <source>
        <dbReference type="ARBA" id="ARBA00023203"/>
    </source>
</evidence>
<dbReference type="HOGENOM" id="CLU_002706_15_10_1"/>
<sequence length="933" mass="102246">MKPSPLVRQCLAVTIFHSKNTAPLAPAAAAQLHALLLTSGHLLRYHGLHPLFMVYCACGRPSNAHNLLAQMPQPPPVSFSNSLLRSYTGLGCHREALAVYSAMRAFDHLTFPFVAKACAGLRLGRHGRAVHCRALAAGFGGDTYVQNALISMYMSCGDVGAAEAVFGAMRNRTVVSWNAVIAGCVKNGYAERALEVFGEMAADGVGIDRATVVSVLPACAQAKDLNTGRAVHRLVEDKGLGDYVAVKNALIDMYGKCRSLEDARRVFDHCKHDKDVVSWTAMIGAYVLNDRAFEAISLGCQMLMSGAAWPNGVTMVYLLSACASMPSGKHAKCTHALCIRLGLKSDIAVETALIDAYARCGKMKLMRLTLERGSWRAETWNAALSGYTVSGREKKAIELFKRMIAESVRPDSATMASILPAYAESADLKEGKNIHCFLLTLGFLRSTEIATGLIDVYSKAGDLDAAWALFQWLPEKDVVAWTTIIAGYGIHGHARTAILLYDRMVESGGKPNTVTIATLLYACSHAGMIDEGIKVFKDMRNVHGLMPNGEHYSCLVDMLGRAGRIEEAHRLIQDMPFEPSTSVWGALLGACVLHKNVEFGEVAAKRLFQLDPENTGSYVLLGNIYAAADRWRDVQDVRRMMVERGLLKEPGSSLVEARSGSCYSDGWWRACWLHTTLLVLTHQGGDVLGQMLLSERGGIMQASISTASPSLPIFCLLLPLFQAFKSCSCSRFGTFPPLSSLQGLSVSHHSKEGKKEGRGKKRIINHGECSSISFVQNVDQDLSINEMVYVVGICKSNSASGMAVCDECKLKFLELKAKRSFRFIVFKINEKVQQVVVDRLGQPGESYDDFTACLPADECRYAVFDFDFVTDENCQKSKIFFISWAPDTSRVRSKMLYASSKDRFKRELDGIQVELQATDPSEMSMDIVKSRAL</sequence>
<dbReference type="InterPro" id="IPR017904">
    <property type="entry name" value="ADF/Cofilin"/>
</dbReference>
<dbReference type="Pfam" id="PF13041">
    <property type="entry name" value="PPR_2"/>
    <property type="match status" value="2"/>
</dbReference>
<feature type="repeat" description="PPR" evidence="6">
    <location>
        <begin position="512"/>
        <end position="542"/>
    </location>
</feature>
<evidence type="ECO:0000256" key="1">
    <source>
        <dbReference type="ARBA" id="ARBA00006844"/>
    </source>
</evidence>